<dbReference type="RefSeq" id="WP_087461555.1">
    <property type="nucleotide sequence ID" value="NZ_CP021425.1"/>
</dbReference>
<dbReference type="InterPro" id="IPR002035">
    <property type="entry name" value="VWF_A"/>
</dbReference>
<dbReference type="CDD" id="cd01467">
    <property type="entry name" value="vWA_BatA_type"/>
    <property type="match status" value="1"/>
</dbReference>
<dbReference type="SMART" id="SM00327">
    <property type="entry name" value="VWA"/>
    <property type="match status" value="1"/>
</dbReference>
<evidence type="ECO:0000313" key="2">
    <source>
        <dbReference type="EMBL" id="ARU56583.1"/>
    </source>
</evidence>
<feature type="domain" description="VWFA" evidence="1">
    <location>
        <begin position="94"/>
        <end position="280"/>
    </location>
</feature>
<dbReference type="AlphaFoldDB" id="A0A1Y0IB16"/>
<dbReference type="PANTHER" id="PTHR22550">
    <property type="entry name" value="SPORE GERMINATION PROTEIN"/>
    <property type="match status" value="1"/>
</dbReference>
<name>A0A1Y0IB16_9GAMM</name>
<proteinExistence type="predicted"/>
<sequence>MSVADITFAWPWLFLLLPLPLLIRPKPTDESQQAIRLPRFATATRVLQSARDTRAETSVAQKMLLFLIWFLLVTALTRPQFIGDPVDISQSGRDLMLAVDLSESMYAEDMIIRGFKTNRLAAVKSVVSEFISERQGDRMGLIVFGSSAYVHAPLTFDLETVQTLLRESAIGMAGKATAIGDAIGLAVKRLQKRPENSRVLILLTDGTNTAGELSPDQAVELAKKTGIKIYTIGVGTQNQSNLRRGMAIDEQTLQQIAAETGGEYFRARNTGELGLIYENLNHLEPVETEAKPYRPVVEVYFWPLASAFLILMLRLILRELPNLASRLRNLIQPHQQRTEK</sequence>
<dbReference type="Gene3D" id="3.40.50.410">
    <property type="entry name" value="von Willebrand factor, type A domain"/>
    <property type="match status" value="1"/>
</dbReference>
<dbReference type="InterPro" id="IPR050768">
    <property type="entry name" value="UPF0353/GerABKA_families"/>
</dbReference>
<reference evidence="2 3" key="1">
    <citation type="submission" date="2017-05" db="EMBL/GenBank/DDBJ databases">
        <title>Genomic insights into alkan degradation activity of Oleiphilus messinensis.</title>
        <authorList>
            <person name="Kozyavkin S.A."/>
            <person name="Slesarev A.I."/>
            <person name="Golyshin P.N."/>
            <person name="Korzhenkov A."/>
            <person name="Golyshina O.N."/>
            <person name="Toshchakov S.V."/>
        </authorList>
    </citation>
    <scope>NUCLEOTIDE SEQUENCE [LARGE SCALE GENOMIC DNA]</scope>
    <source>
        <strain evidence="2 3">ME102</strain>
    </source>
</reference>
<dbReference type="InterPro" id="IPR036465">
    <property type="entry name" value="vWFA_dom_sf"/>
</dbReference>
<dbReference type="PROSITE" id="PS50234">
    <property type="entry name" value="VWFA"/>
    <property type="match status" value="1"/>
</dbReference>
<protein>
    <submittedName>
        <fullName evidence="2">von Willebrand factor, type A</fullName>
    </submittedName>
</protein>
<dbReference type="PANTHER" id="PTHR22550:SF18">
    <property type="entry name" value="VWFA DOMAIN-CONTAINING PROTEIN"/>
    <property type="match status" value="1"/>
</dbReference>
<dbReference type="KEGG" id="ome:OLMES_2530"/>
<dbReference type="Pfam" id="PF00092">
    <property type="entry name" value="VWA"/>
    <property type="match status" value="1"/>
</dbReference>
<dbReference type="OrthoDB" id="6206554at2"/>
<dbReference type="SUPFAM" id="SSF53300">
    <property type="entry name" value="vWA-like"/>
    <property type="match status" value="1"/>
</dbReference>
<gene>
    <name evidence="2" type="ORF">OLMES_2530</name>
</gene>
<dbReference type="EMBL" id="CP021425">
    <property type="protein sequence ID" value="ARU56583.1"/>
    <property type="molecule type" value="Genomic_DNA"/>
</dbReference>
<dbReference type="InterPro" id="IPR033881">
    <property type="entry name" value="vWA_BatA_type"/>
</dbReference>
<evidence type="ECO:0000313" key="3">
    <source>
        <dbReference type="Proteomes" id="UP000196027"/>
    </source>
</evidence>
<dbReference type="Proteomes" id="UP000196027">
    <property type="component" value="Chromosome"/>
</dbReference>
<evidence type="ECO:0000259" key="1">
    <source>
        <dbReference type="PROSITE" id="PS50234"/>
    </source>
</evidence>
<keyword evidence="3" id="KW-1185">Reference proteome</keyword>
<accession>A0A1Y0IB16</accession>
<organism evidence="2 3">
    <name type="scientific">Oleiphilus messinensis</name>
    <dbReference type="NCBI Taxonomy" id="141451"/>
    <lineage>
        <taxon>Bacteria</taxon>
        <taxon>Pseudomonadati</taxon>
        <taxon>Pseudomonadota</taxon>
        <taxon>Gammaproteobacteria</taxon>
        <taxon>Oceanospirillales</taxon>
        <taxon>Oleiphilaceae</taxon>
        <taxon>Oleiphilus</taxon>
    </lineage>
</organism>